<gene>
    <name evidence="2" type="ORF">NHX12_009325</name>
</gene>
<evidence type="ECO:0000256" key="1">
    <source>
        <dbReference type="SAM" id="MobiDB-lite"/>
    </source>
</evidence>
<evidence type="ECO:0000313" key="3">
    <source>
        <dbReference type="Proteomes" id="UP001148018"/>
    </source>
</evidence>
<proteinExistence type="predicted"/>
<feature type="region of interest" description="Disordered" evidence="1">
    <location>
        <begin position="1"/>
        <end position="28"/>
    </location>
</feature>
<keyword evidence="3" id="KW-1185">Reference proteome</keyword>
<feature type="region of interest" description="Disordered" evidence="1">
    <location>
        <begin position="72"/>
        <end position="115"/>
    </location>
</feature>
<organism evidence="2 3">
    <name type="scientific">Muraenolepis orangiensis</name>
    <name type="common">Patagonian moray cod</name>
    <dbReference type="NCBI Taxonomy" id="630683"/>
    <lineage>
        <taxon>Eukaryota</taxon>
        <taxon>Metazoa</taxon>
        <taxon>Chordata</taxon>
        <taxon>Craniata</taxon>
        <taxon>Vertebrata</taxon>
        <taxon>Euteleostomi</taxon>
        <taxon>Actinopterygii</taxon>
        <taxon>Neopterygii</taxon>
        <taxon>Teleostei</taxon>
        <taxon>Neoteleostei</taxon>
        <taxon>Acanthomorphata</taxon>
        <taxon>Zeiogadaria</taxon>
        <taxon>Gadariae</taxon>
        <taxon>Gadiformes</taxon>
        <taxon>Muraenolepidoidei</taxon>
        <taxon>Muraenolepididae</taxon>
        <taxon>Muraenolepis</taxon>
    </lineage>
</organism>
<reference evidence="2" key="1">
    <citation type="submission" date="2022-07" db="EMBL/GenBank/DDBJ databases">
        <title>Chromosome-level genome of Muraenolepis orangiensis.</title>
        <authorList>
            <person name="Kim J."/>
        </authorList>
    </citation>
    <scope>NUCLEOTIDE SEQUENCE</scope>
    <source>
        <strain evidence="2">KU_S4_2022</strain>
        <tissue evidence="2">Muscle</tissue>
    </source>
</reference>
<dbReference type="EMBL" id="JANIIK010000114">
    <property type="protein sequence ID" value="KAJ3591380.1"/>
    <property type="molecule type" value="Genomic_DNA"/>
</dbReference>
<accession>A0A9Q0DQK7</accession>
<dbReference type="AlphaFoldDB" id="A0A9Q0DQK7"/>
<sequence>MRGKRHSGVPGSLTPGGMTASTTLDFPESPFKHSPAFAAVTSHKKLELFNVTACVMRQGGARASADRLLNGTVVPPRKGREEEEEEEEEEEVVARVDPKSSGWTGGDLSGWSRLRLPSSGCQRRRASRVTAADLRRPENNVSAELLAMF</sequence>
<protein>
    <submittedName>
        <fullName evidence="2">Uncharacterized protein</fullName>
    </submittedName>
</protein>
<feature type="compositionally biased region" description="Acidic residues" evidence="1">
    <location>
        <begin position="82"/>
        <end position="91"/>
    </location>
</feature>
<evidence type="ECO:0000313" key="2">
    <source>
        <dbReference type="EMBL" id="KAJ3591380.1"/>
    </source>
</evidence>
<comment type="caution">
    <text evidence="2">The sequence shown here is derived from an EMBL/GenBank/DDBJ whole genome shotgun (WGS) entry which is preliminary data.</text>
</comment>
<name>A0A9Q0DQK7_9TELE</name>
<dbReference type="Proteomes" id="UP001148018">
    <property type="component" value="Unassembled WGS sequence"/>
</dbReference>